<dbReference type="AlphaFoldDB" id="A0A194VU69"/>
<organism evidence="1 2">
    <name type="scientific">Cytospora mali</name>
    <name type="common">Apple Valsa canker fungus</name>
    <name type="synonym">Valsa mali</name>
    <dbReference type="NCBI Taxonomy" id="578113"/>
    <lineage>
        <taxon>Eukaryota</taxon>
        <taxon>Fungi</taxon>
        <taxon>Dikarya</taxon>
        <taxon>Ascomycota</taxon>
        <taxon>Pezizomycotina</taxon>
        <taxon>Sordariomycetes</taxon>
        <taxon>Sordariomycetidae</taxon>
        <taxon>Diaporthales</taxon>
        <taxon>Cytosporaceae</taxon>
        <taxon>Cytospora</taxon>
    </lineage>
</organism>
<dbReference type="OrthoDB" id="640151at2759"/>
<name>A0A194VU69_CYTMA</name>
<dbReference type="Proteomes" id="UP000078559">
    <property type="component" value="Chromosome 3"/>
</dbReference>
<keyword evidence="2" id="KW-1185">Reference proteome</keyword>
<reference evidence="1" key="1">
    <citation type="submission" date="2014-12" db="EMBL/GenBank/DDBJ databases">
        <title>Genome Sequence of Valsa Canker Pathogens Uncovers a Specific Adaption of Colonization on Woody Bark.</title>
        <authorList>
            <person name="Yin Z."/>
            <person name="Liu H."/>
            <person name="Gao X."/>
            <person name="Li Z."/>
            <person name="Song N."/>
            <person name="Ke X."/>
            <person name="Dai Q."/>
            <person name="Wu Y."/>
            <person name="Sun Y."/>
            <person name="Xu J.-R."/>
            <person name="Kang Z.K."/>
            <person name="Wang L."/>
            <person name="Huang L."/>
        </authorList>
    </citation>
    <scope>NUCLEOTIDE SEQUENCE [LARGE SCALE GENOMIC DNA]</scope>
    <source>
        <strain evidence="1">03-8</strain>
    </source>
</reference>
<proteinExistence type="predicted"/>
<evidence type="ECO:0000313" key="1">
    <source>
        <dbReference type="EMBL" id="KUI67756.1"/>
    </source>
</evidence>
<dbReference type="EMBL" id="CM003100">
    <property type="protein sequence ID" value="KUI67756.1"/>
    <property type="molecule type" value="Genomic_DNA"/>
</dbReference>
<gene>
    <name evidence="1" type="ORF">VM1G_03553</name>
</gene>
<accession>A0A194VU69</accession>
<sequence>MGNSISKRYLCCGAKLLHLVKKLRIKPAADISEALVCFTSDGRRVPNYFWRKDWSQEEGFRQQPRYRGYEEARTLGGDGSLKAVETTIRNGLEAINNLYAILDGDYEAELESAPELKSEAQRRNLDLVDVRLSEELVAWRKEQHSQGRILPGKGRGLRRTSDEVIRLLGAEEWPAPLLTNNVLFGTGWTNMLIGAYDSRTLYSNYCCDMGFFYEHGFHKIFPEFEEAISSCASDPKARNTPLGAERRDAVEMGLTYIRGKADQEAKHVAKLTRKTAKLDRKTAHMICFCEASLAGMAYEAMGRGFDPAAMFDDMVFSSPGTDVVDVGSDINNSEIMNSFLNTANITDTGNVTEDALRKVYDAYAATGARCLTERWFEPLTNMNSLLYIWHILNDRHHYLRRIVLGWSKVRRDEDKHGQREADFDEVFDEHYHTTGFSRPLETGCDGRERCDAVENLLQKAGKTKQAFLRQMWSCLVERPLNYARAGVVDPDAEEDIIQDLSVTLAQAYHDGLIYEQQWMVAHACHHAWQVNYLMEAAMFGSLLDDESLSGTLDRAN</sequence>
<evidence type="ECO:0000313" key="2">
    <source>
        <dbReference type="Proteomes" id="UP000078559"/>
    </source>
</evidence>
<protein>
    <submittedName>
        <fullName evidence="1">Uncharacterized protein</fullName>
    </submittedName>
</protein>